<accession>A0A2S5A6J2</accession>
<reference evidence="1 2" key="1">
    <citation type="submission" date="2018-01" db="EMBL/GenBank/DDBJ databases">
        <authorList>
            <person name="Gaut B.S."/>
            <person name="Morton B.R."/>
            <person name="Clegg M.T."/>
            <person name="Duvall M.R."/>
        </authorList>
    </citation>
    <scope>NUCLEOTIDE SEQUENCE [LARGE SCALE GENOMIC DNA]</scope>
    <source>
        <strain evidence="1 2">HR-AV</strain>
    </source>
</reference>
<evidence type="ECO:0000313" key="1">
    <source>
        <dbReference type="EMBL" id="POY37962.1"/>
    </source>
</evidence>
<dbReference type="PROSITE" id="PS51257">
    <property type="entry name" value="PROKAR_LIPOPROTEIN"/>
    <property type="match status" value="1"/>
</dbReference>
<organism evidence="1 2">
    <name type="scientific">Solitalea longa</name>
    <dbReference type="NCBI Taxonomy" id="2079460"/>
    <lineage>
        <taxon>Bacteria</taxon>
        <taxon>Pseudomonadati</taxon>
        <taxon>Bacteroidota</taxon>
        <taxon>Sphingobacteriia</taxon>
        <taxon>Sphingobacteriales</taxon>
        <taxon>Sphingobacteriaceae</taxon>
        <taxon>Solitalea</taxon>
    </lineage>
</organism>
<comment type="caution">
    <text evidence="1">The sequence shown here is derived from an EMBL/GenBank/DDBJ whole genome shotgun (WGS) entry which is preliminary data.</text>
</comment>
<evidence type="ECO:0008006" key="3">
    <source>
        <dbReference type="Google" id="ProtNLM"/>
    </source>
</evidence>
<dbReference type="EMBL" id="PQVF01000003">
    <property type="protein sequence ID" value="POY37962.1"/>
    <property type="molecule type" value="Genomic_DNA"/>
</dbReference>
<name>A0A2S5A6J2_9SPHI</name>
<keyword evidence="2" id="KW-1185">Reference proteome</keyword>
<proteinExistence type="predicted"/>
<dbReference type="OrthoDB" id="1340432at2"/>
<sequence length="241" mass="27596">MKSFSNLSILIGLLFTSYGCGLGKWDVGEQYIQKIEGTSKLLYKYDAWGGRDSHCAGYVILDSSETFKVDPKENLPFYYLMGIPNKTVIEGVSHICDNSCGEVYKKAISNFIPLKKEASERQGIHVINIVYQYKGFAERGGGIERYHFENFKETRDSLFFYNLDDVESRNGQHVDSLQFRKTDVTIMQNETNDINKIIIQDLVVDRAAYEIKSNITYYLTPKSKVRSNSFSDYGIFKEVAK</sequence>
<dbReference type="AlphaFoldDB" id="A0A2S5A6J2"/>
<gene>
    <name evidence="1" type="ORF">C3K47_05410</name>
</gene>
<dbReference type="Proteomes" id="UP000236893">
    <property type="component" value="Unassembled WGS sequence"/>
</dbReference>
<evidence type="ECO:0000313" key="2">
    <source>
        <dbReference type="Proteomes" id="UP000236893"/>
    </source>
</evidence>
<dbReference type="RefSeq" id="WP_103788093.1">
    <property type="nucleotide sequence ID" value="NZ_PQVF01000003.1"/>
</dbReference>
<protein>
    <recommendedName>
        <fullName evidence="3">Lipoprotein</fullName>
    </recommendedName>
</protein>